<dbReference type="AlphaFoldDB" id="W9XBX0"/>
<accession>W9XBX0</accession>
<gene>
    <name evidence="2" type="ORF">A1O5_02702</name>
</gene>
<name>W9XBX0_9EURO</name>
<dbReference type="EMBL" id="AMGX01000003">
    <property type="protein sequence ID" value="EXJ74406.1"/>
    <property type="molecule type" value="Genomic_DNA"/>
</dbReference>
<sequence>MVNSIYYDPNDDRDDEALGNKVHADANTLDSIKSSGEAVAQVDEIQESGDETRERFPIERRLA</sequence>
<dbReference type="HOGENOM" id="CLU_2885596_0_0_1"/>
<keyword evidence="3" id="KW-1185">Reference proteome</keyword>
<protein>
    <submittedName>
        <fullName evidence="2">Uncharacterized protein</fullName>
    </submittedName>
</protein>
<proteinExistence type="predicted"/>
<dbReference type="RefSeq" id="XP_007741506.1">
    <property type="nucleotide sequence ID" value="XM_007743316.1"/>
</dbReference>
<feature type="compositionally biased region" description="Basic and acidic residues" evidence="1">
    <location>
        <begin position="50"/>
        <end position="63"/>
    </location>
</feature>
<evidence type="ECO:0000313" key="3">
    <source>
        <dbReference type="Proteomes" id="UP000019471"/>
    </source>
</evidence>
<dbReference type="Proteomes" id="UP000019471">
    <property type="component" value="Unassembled WGS sequence"/>
</dbReference>
<evidence type="ECO:0000256" key="1">
    <source>
        <dbReference type="SAM" id="MobiDB-lite"/>
    </source>
</evidence>
<dbReference type="OrthoDB" id="10606184at2759"/>
<dbReference type="GeneID" id="19187433"/>
<organism evidence="2 3">
    <name type="scientific">Cladophialophora psammophila CBS 110553</name>
    <dbReference type="NCBI Taxonomy" id="1182543"/>
    <lineage>
        <taxon>Eukaryota</taxon>
        <taxon>Fungi</taxon>
        <taxon>Dikarya</taxon>
        <taxon>Ascomycota</taxon>
        <taxon>Pezizomycotina</taxon>
        <taxon>Eurotiomycetes</taxon>
        <taxon>Chaetothyriomycetidae</taxon>
        <taxon>Chaetothyriales</taxon>
        <taxon>Herpotrichiellaceae</taxon>
        <taxon>Cladophialophora</taxon>
    </lineage>
</organism>
<evidence type="ECO:0000313" key="2">
    <source>
        <dbReference type="EMBL" id="EXJ74406.1"/>
    </source>
</evidence>
<comment type="caution">
    <text evidence="2">The sequence shown here is derived from an EMBL/GenBank/DDBJ whole genome shotgun (WGS) entry which is preliminary data.</text>
</comment>
<reference evidence="2 3" key="1">
    <citation type="submission" date="2013-03" db="EMBL/GenBank/DDBJ databases">
        <title>The Genome Sequence of Cladophialophora psammophila CBS 110553.</title>
        <authorList>
            <consortium name="The Broad Institute Genomics Platform"/>
            <person name="Cuomo C."/>
            <person name="de Hoog S."/>
            <person name="Gorbushina A."/>
            <person name="Walker B."/>
            <person name="Young S.K."/>
            <person name="Zeng Q."/>
            <person name="Gargeya S."/>
            <person name="Fitzgerald M."/>
            <person name="Haas B."/>
            <person name="Abouelleil A."/>
            <person name="Allen A.W."/>
            <person name="Alvarado L."/>
            <person name="Arachchi H.M."/>
            <person name="Berlin A.M."/>
            <person name="Chapman S.B."/>
            <person name="Gainer-Dewar J."/>
            <person name="Goldberg J."/>
            <person name="Griggs A."/>
            <person name="Gujja S."/>
            <person name="Hansen M."/>
            <person name="Howarth C."/>
            <person name="Imamovic A."/>
            <person name="Ireland A."/>
            <person name="Larimer J."/>
            <person name="McCowan C."/>
            <person name="Murphy C."/>
            <person name="Pearson M."/>
            <person name="Poon T.W."/>
            <person name="Priest M."/>
            <person name="Roberts A."/>
            <person name="Saif S."/>
            <person name="Shea T."/>
            <person name="Sisk P."/>
            <person name="Sykes S."/>
            <person name="Wortman J."/>
            <person name="Nusbaum C."/>
            <person name="Birren B."/>
        </authorList>
    </citation>
    <scope>NUCLEOTIDE SEQUENCE [LARGE SCALE GENOMIC DNA]</scope>
    <source>
        <strain evidence="2 3">CBS 110553</strain>
    </source>
</reference>
<feature type="region of interest" description="Disordered" evidence="1">
    <location>
        <begin position="39"/>
        <end position="63"/>
    </location>
</feature>